<gene>
    <name evidence="3" type="ORF">ABUK86_18130</name>
</gene>
<keyword evidence="4" id="KW-1185">Reference proteome</keyword>
<dbReference type="Pfam" id="PF00393">
    <property type="entry name" value="6PGD"/>
    <property type="match status" value="1"/>
</dbReference>
<name>A0ABV1ZYA3_9ACTN</name>
<evidence type="ECO:0000256" key="1">
    <source>
        <dbReference type="SAM" id="MobiDB-lite"/>
    </source>
</evidence>
<comment type="caution">
    <text evidence="3">The sequence shown here is derived from an EMBL/GenBank/DDBJ whole genome shotgun (WGS) entry which is preliminary data.</text>
</comment>
<dbReference type="Proteomes" id="UP001432401">
    <property type="component" value="Unassembled WGS sequence"/>
</dbReference>
<evidence type="ECO:0000313" key="3">
    <source>
        <dbReference type="EMBL" id="MES0835701.1"/>
    </source>
</evidence>
<proteinExistence type="predicted"/>
<dbReference type="RefSeq" id="WP_352984617.1">
    <property type="nucleotide sequence ID" value="NZ_JBEQNA010000011.1"/>
</dbReference>
<evidence type="ECO:0000313" key="4">
    <source>
        <dbReference type="Proteomes" id="UP001432401"/>
    </source>
</evidence>
<accession>A0ABV1ZYA3</accession>
<dbReference type="InterPro" id="IPR008927">
    <property type="entry name" value="6-PGluconate_DH-like_C_sf"/>
</dbReference>
<dbReference type="InterPro" id="IPR006114">
    <property type="entry name" value="6PGDH_C"/>
</dbReference>
<feature type="region of interest" description="Disordered" evidence="1">
    <location>
        <begin position="60"/>
        <end position="103"/>
    </location>
</feature>
<protein>
    <recommendedName>
        <fullName evidence="2">6-phosphogluconate dehydrogenase C-terminal domain-containing protein</fullName>
    </recommendedName>
</protein>
<sequence length="103" mass="10819">MTRSSASHCVTPGFPAAPAYFDELRAERLPAALFQGRRDRFGAHAHRRAGVFRALRAGPLRGARGRVGPCGGDGGGRPSPAGVSRAGRRGPRPVPRPGSRPGR</sequence>
<feature type="compositionally biased region" description="Gly residues" evidence="1">
    <location>
        <begin position="68"/>
        <end position="77"/>
    </location>
</feature>
<organism evidence="3 4">
    <name type="scientific">Nocardiopsis tropica</name>
    <dbReference type="NCBI Taxonomy" id="109330"/>
    <lineage>
        <taxon>Bacteria</taxon>
        <taxon>Bacillati</taxon>
        <taxon>Actinomycetota</taxon>
        <taxon>Actinomycetes</taxon>
        <taxon>Streptosporangiales</taxon>
        <taxon>Nocardiopsidaceae</taxon>
        <taxon>Nocardiopsis</taxon>
    </lineage>
</organism>
<feature type="compositionally biased region" description="Pro residues" evidence="1">
    <location>
        <begin position="92"/>
        <end position="103"/>
    </location>
</feature>
<feature type="domain" description="6-phosphogluconate dehydrogenase C-terminal" evidence="2">
    <location>
        <begin position="4"/>
        <end position="49"/>
    </location>
</feature>
<dbReference type="EMBL" id="JBEQNB010000009">
    <property type="protein sequence ID" value="MES0835701.1"/>
    <property type="molecule type" value="Genomic_DNA"/>
</dbReference>
<reference evidence="3 4" key="1">
    <citation type="submission" date="2024-06" db="EMBL/GenBank/DDBJ databases">
        <authorList>
            <person name="Bataeva Y.V."/>
            <person name="Grigorian L.N."/>
            <person name="Solomentsev V.I."/>
        </authorList>
    </citation>
    <scope>NUCLEOTIDE SEQUENCE [LARGE SCALE GENOMIC DNA]</scope>
    <source>
        <strain evidence="4">SCPM-O-B-12605 (RCAM04882)</strain>
    </source>
</reference>
<dbReference type="SUPFAM" id="SSF48179">
    <property type="entry name" value="6-phosphogluconate dehydrogenase C-terminal domain-like"/>
    <property type="match status" value="1"/>
</dbReference>
<evidence type="ECO:0000259" key="2">
    <source>
        <dbReference type="Pfam" id="PF00393"/>
    </source>
</evidence>